<feature type="compositionally biased region" description="Low complexity" evidence="2">
    <location>
        <begin position="1496"/>
        <end position="1513"/>
    </location>
</feature>
<dbReference type="STRING" id="8005.ENSEEEP00000052423"/>
<reference evidence="5" key="5">
    <citation type="submission" date="2025-09" db="UniProtKB">
        <authorList>
            <consortium name="Ensembl"/>
        </authorList>
    </citation>
    <scope>IDENTIFICATION</scope>
</reference>
<dbReference type="Proteomes" id="UP000314983">
    <property type="component" value="Chromosome 15"/>
</dbReference>
<keyword evidence="6" id="KW-1185">Reference proteome</keyword>
<dbReference type="SUPFAM" id="SSF48065">
    <property type="entry name" value="DBL homology domain (DH-domain)"/>
    <property type="match status" value="1"/>
</dbReference>
<dbReference type="CDD" id="cd00160">
    <property type="entry name" value="RhoGEF"/>
    <property type="match status" value="1"/>
</dbReference>
<dbReference type="PROSITE" id="PS50003">
    <property type="entry name" value="PH_DOMAIN"/>
    <property type="match status" value="1"/>
</dbReference>
<dbReference type="GeneTree" id="ENSGT00940000165970"/>
<dbReference type="SMART" id="SM00325">
    <property type="entry name" value="RhoGEF"/>
    <property type="match status" value="1"/>
</dbReference>
<accession>A0A4W4HU35</accession>
<dbReference type="PROSITE" id="PS50010">
    <property type="entry name" value="DH_2"/>
    <property type="match status" value="1"/>
</dbReference>
<feature type="compositionally biased region" description="Low complexity" evidence="2">
    <location>
        <begin position="1865"/>
        <end position="1882"/>
    </location>
</feature>
<evidence type="ECO:0000259" key="4">
    <source>
        <dbReference type="PROSITE" id="PS50010"/>
    </source>
</evidence>
<dbReference type="InterPro" id="IPR035899">
    <property type="entry name" value="DBL_dom_sf"/>
</dbReference>
<dbReference type="GO" id="GO:0031267">
    <property type="term" value="F:small GTPase binding"/>
    <property type="evidence" value="ECO:0007669"/>
    <property type="project" value="TreeGrafter"/>
</dbReference>
<dbReference type="InterPro" id="IPR055251">
    <property type="entry name" value="SOS1_NGEF_PH"/>
</dbReference>
<evidence type="ECO:0000259" key="3">
    <source>
        <dbReference type="PROSITE" id="PS50003"/>
    </source>
</evidence>
<feature type="compositionally biased region" description="Polar residues" evidence="2">
    <location>
        <begin position="621"/>
        <end position="633"/>
    </location>
</feature>
<dbReference type="Ensembl" id="ENSEEET00000052989.2">
    <property type="protein sequence ID" value="ENSEEEP00000052423.2"/>
    <property type="gene ID" value="ENSEEEG00000024556.2"/>
</dbReference>
<feature type="region of interest" description="Disordered" evidence="2">
    <location>
        <begin position="735"/>
        <end position="759"/>
    </location>
</feature>
<feature type="compositionally biased region" description="Low complexity" evidence="2">
    <location>
        <begin position="1689"/>
        <end position="1700"/>
    </location>
</feature>
<dbReference type="SUPFAM" id="SSF50729">
    <property type="entry name" value="PH domain-like"/>
    <property type="match status" value="1"/>
</dbReference>
<feature type="compositionally biased region" description="Basic and acidic residues" evidence="2">
    <location>
        <begin position="604"/>
        <end position="618"/>
    </location>
</feature>
<dbReference type="Gene3D" id="1.20.900.10">
    <property type="entry name" value="Dbl homology (DH) domain"/>
    <property type="match status" value="1"/>
</dbReference>
<feature type="region of interest" description="Disordered" evidence="2">
    <location>
        <begin position="1"/>
        <end position="92"/>
    </location>
</feature>
<proteinExistence type="predicted"/>
<reference evidence="5" key="3">
    <citation type="submission" date="2020-05" db="EMBL/GenBank/DDBJ databases">
        <title>Electrophorus electricus (electric eel) genome, fEleEle1, primary haplotype.</title>
        <authorList>
            <person name="Myers G."/>
            <person name="Meyer A."/>
            <person name="Fedrigo O."/>
            <person name="Formenti G."/>
            <person name="Rhie A."/>
            <person name="Tracey A."/>
            <person name="Sims Y."/>
            <person name="Jarvis E.D."/>
        </authorList>
    </citation>
    <scope>NUCLEOTIDE SEQUENCE [LARGE SCALE GENOMIC DNA]</scope>
</reference>
<name>A0A4W4HU35_ELEEL</name>
<feature type="region of interest" description="Disordered" evidence="2">
    <location>
        <begin position="912"/>
        <end position="933"/>
    </location>
</feature>
<feature type="compositionally biased region" description="Low complexity" evidence="2">
    <location>
        <begin position="50"/>
        <end position="77"/>
    </location>
</feature>
<evidence type="ECO:0000313" key="5">
    <source>
        <dbReference type="Ensembl" id="ENSEEEP00000052423.2"/>
    </source>
</evidence>
<dbReference type="CDD" id="cd13243">
    <property type="entry name" value="PH_PLEKHG1_G2_G3"/>
    <property type="match status" value="1"/>
</dbReference>
<dbReference type="PANTHER" id="PTHR45924:SF3">
    <property type="entry name" value="PLECKSTRIN HOMOLOGY DOMAIN-CONTAINING FAMILY G MEMBER 2"/>
    <property type="match status" value="1"/>
</dbReference>
<feature type="compositionally biased region" description="Polar residues" evidence="2">
    <location>
        <begin position="1443"/>
        <end position="1458"/>
    </location>
</feature>
<dbReference type="Gene3D" id="2.30.29.30">
    <property type="entry name" value="Pleckstrin-homology domain (PH domain)/Phosphotyrosine-binding domain (PTB)"/>
    <property type="match status" value="1"/>
</dbReference>
<protein>
    <recommendedName>
        <fullName evidence="7">Pleckstrin homology domain containing, family G (with RhoGef domain) member 2</fullName>
    </recommendedName>
</protein>
<dbReference type="InterPro" id="IPR043324">
    <property type="entry name" value="PH_PLEKHG1_G2_G3"/>
</dbReference>
<feature type="domain" description="DH" evidence="4">
    <location>
        <begin position="119"/>
        <end position="298"/>
    </location>
</feature>
<reference evidence="5" key="4">
    <citation type="submission" date="2025-08" db="UniProtKB">
        <authorList>
            <consortium name="Ensembl"/>
        </authorList>
    </citation>
    <scope>IDENTIFICATION</scope>
</reference>
<dbReference type="OMA" id="ICAYVTR"/>
<evidence type="ECO:0000256" key="2">
    <source>
        <dbReference type="SAM" id="MobiDB-lite"/>
    </source>
</evidence>
<gene>
    <name evidence="5" type="primary">PLEKHG2</name>
</gene>
<dbReference type="GO" id="GO:0030833">
    <property type="term" value="P:regulation of actin filament polymerization"/>
    <property type="evidence" value="ECO:0007669"/>
    <property type="project" value="TreeGrafter"/>
</dbReference>
<feature type="domain" description="PH" evidence="3">
    <location>
        <begin position="311"/>
        <end position="409"/>
    </location>
</feature>
<feature type="compositionally biased region" description="Low complexity" evidence="2">
    <location>
        <begin position="1536"/>
        <end position="1554"/>
    </location>
</feature>
<feature type="region of interest" description="Disordered" evidence="2">
    <location>
        <begin position="440"/>
        <end position="471"/>
    </location>
</feature>
<dbReference type="GO" id="GO:0005085">
    <property type="term" value="F:guanyl-nucleotide exchange factor activity"/>
    <property type="evidence" value="ECO:0007669"/>
    <property type="project" value="InterPro"/>
</dbReference>
<feature type="compositionally biased region" description="Polar residues" evidence="2">
    <location>
        <begin position="1667"/>
        <end position="1688"/>
    </location>
</feature>
<evidence type="ECO:0000256" key="1">
    <source>
        <dbReference type="ARBA" id="ARBA00022553"/>
    </source>
</evidence>
<dbReference type="InterPro" id="IPR011993">
    <property type="entry name" value="PH-like_dom_sf"/>
</dbReference>
<feature type="compositionally biased region" description="Polar residues" evidence="2">
    <location>
        <begin position="1387"/>
        <end position="1401"/>
    </location>
</feature>
<feature type="region of interest" description="Disordered" evidence="2">
    <location>
        <begin position="1582"/>
        <end position="1612"/>
    </location>
</feature>
<sequence length="2095" mass="229002">SLSLSGPAAAKRPSSVSSLSGIVSRMASSGGASRGSCTSVNTVCSDSDRGASLSSSASSASLQDAHSSSSSSLPYSAVTADPSPQRNGSDISLDLTPLSLLPGVGAEPGAATPLPKLSRLERVELEIVETEQAYVRDLKSIVEDYLGCIIDCGDLPLKPTEVSILFCNIEDIYEFNSELLEDLERSPHAAAMAECFLERSENFEIYTTYCMNYPNSVAVLRDCMKNDSLVRFFQERQATLCHSLPLETYLLKPVQRIMKYHLLLQELSKHFDKSDPGYEVVEDAIITMTAVEHAVRLQEIESLLVNWTGPDLSGFGELVLEGSFRVQRVKKERAFFLFDKMLLIAKKRQDHFMYSTHIFCCNLLLVENMKDPLCFKVSDQTIPKQQHIVQAKNQEEKRLWLHYLKRLIVENHPASLPQKARQVLGDDFYPSPQFEHELIRKPAPSPRLDDASSYHRGRRQSEPPEFIYTPEKARKSFPMLVEGNLPYRRGRRQSAPANDIEAAFQQGGDEGEVYPQVDGLGSSGSTSTLASSVIEVESGQETRGLAQEEDEDMVPLSPPPTLSITEEIMQFINQSRVREGMAELSTELCEPRLESLDAQPTEPQKVDGHDLPQVKEEDNQQEVIPNNLESQQKPFDVISDHEDDNNHSAHSFTTDSPSVKDFRKEDISLICPLSHMSKHIGGMTSLENNQSESHKPQVFIATTMPQETEAAEDTTAEDERSNPTNSIEEAIKDESAEPHSLCDHPPSCKPAENSQAPKVGVEQKLTKNDRQIIEKIRSYYEAAETVVDDGQATRRNSFSDIPTGLVKDSVSRFNIFVPQVSCDSESGRSDCNDSDIMSPPPIVPDQNRSSFTQPISPASAFSCNNQGQSQTESKCDVDLQACDFKPCMELWKEKERKASSFQRNLKDTGNKVDSFNEDKEPCAIHPSSINDKRTQGLQGKTMLEQNNKECTGINSPQEKQKAAKILQAVAGTRETIALNNSLDGLPSHIKVGRLSRHSKVGPCSKTLYEGMADVTGLGFFEDGPMSQCLVENSEKILSKVQMLARMYTAKASSMKVPLHQKQTFVAQRAWVAPNKVNPPIKSQQMLHQAQVKTQDQLSDFHMDSVISSSIESFGHVVVREQFTTTHHQENDCNLIGQKELTTQLGYSKTETSLFESTIACTEISSAIIEENLAIQMGTDEVSQGIDIVSTESYESSKEEQAISLPPCSQSQAQVMSEITDHCEQKSDHTLCSVREDNSAAFSTCVREDGIQTQLSPGDKLVMSCGSDYKVELFTDPVKTEFLKEEAYNAGEKYNSVLKPRDSKMSTVDTFGEMQLQASVYSEFPDYAATCTENCLSKESLSSIDVIETSLPMVSATYVGNSISDRTSNTESQLLLDIPISKVSEQTCLSQPQSQSSPTANFTKVPFPRDMHNPEPLKAKEESNNGLLVLSPPSTPPPCGPTTDNLPKFTSQRPSNLPTTMGRRSLSGNWNTLNLMSSQRIPQTRPWSRDQDQDYISSASAASSDSLSINDKSSGIPLGCSVDTRPLSAFSTRLRMRSPSPVRSSQQPTSPTNPSALAKSLAASCISQTISQSMAKRNACIQARSPTASSTPSSASVLRLRSPSPKPTNLHNSAQAEIGTVGLGSQIPKCPPSPFCSNTLCSSAAPIQSPPPYCCQQSLSPAPLGTYPSVSSVGHTRSDNIEQSPHTSLNGNNNNNNNNNNSLFSNGWASTKTLSSNMGGASHCHDPHQVTSHNRIARPFLSSEPNSRVQSPSTCPSPSLFTRIGSPPLLQSSVGPLITKPPNPRALRQGGSSPFIPLSLELSRSASICSLSPCASPRVTSPPPIGIPTNVWCIASPKPRNPILATPPFPTKAEVNSTSRSYGIASPFSGVSPSSASHTSQSQHKQRGSNLSYVSLARRQSSPSRNEHRSWTENGRWSVDLELVCVSPGPQSPVRLTAGKTSHGGKHLPRIAWPDVHELLTKYNTEDNSECNNIPSFSYPETGLEDSELGNATCQSSLICAYVACTTPVPEKDTLRQCSEEGKTEMNVPIQGNKAALKTSYATTVNLQIAGSGRITSFTNAQVSLTQTLAPVTDTQGMRRVSINGCSLPLQNCKKL</sequence>
<feature type="compositionally biased region" description="Polar residues" evidence="2">
    <location>
        <begin position="1465"/>
        <end position="1485"/>
    </location>
</feature>
<feature type="region of interest" description="Disordered" evidence="2">
    <location>
        <begin position="826"/>
        <end position="849"/>
    </location>
</feature>
<dbReference type="Pfam" id="PF22697">
    <property type="entry name" value="SOS1_NGEF_PH"/>
    <property type="match status" value="1"/>
</dbReference>
<evidence type="ECO:0000313" key="6">
    <source>
        <dbReference type="Proteomes" id="UP000314983"/>
    </source>
</evidence>
<feature type="region of interest" description="Disordered" evidence="2">
    <location>
        <begin position="1865"/>
        <end position="1889"/>
    </location>
</feature>
<feature type="region of interest" description="Disordered" evidence="2">
    <location>
        <begin position="596"/>
        <end position="658"/>
    </location>
</feature>
<dbReference type="InterPro" id="IPR001849">
    <property type="entry name" value="PH_domain"/>
</dbReference>
<feature type="region of interest" description="Disordered" evidence="2">
    <location>
        <begin position="1665"/>
        <end position="1707"/>
    </location>
</feature>
<keyword evidence="1" id="KW-0597">Phosphoprotein</keyword>
<reference evidence="6" key="1">
    <citation type="journal article" date="2014" name="Science">
        <title>Nonhuman genetics. Genomic basis for the convergent evolution of electric organs.</title>
        <authorList>
            <person name="Gallant J.R."/>
            <person name="Traeger L.L."/>
            <person name="Volkening J.D."/>
            <person name="Moffett H."/>
            <person name="Chen P.H."/>
            <person name="Novina C.D."/>
            <person name="Phillips G.N.Jr."/>
            <person name="Anand R."/>
            <person name="Wells G.B."/>
            <person name="Pinch M."/>
            <person name="Guth R."/>
            <person name="Unguez G.A."/>
            <person name="Albert J.S."/>
            <person name="Zakon H.H."/>
            <person name="Samanta M.P."/>
            <person name="Sussman M.R."/>
        </authorList>
    </citation>
    <scope>NUCLEOTIDE SEQUENCE [LARGE SCALE GENOMIC DNA]</scope>
</reference>
<feature type="compositionally biased region" description="Low complexity" evidence="2">
    <location>
        <begin position="1584"/>
        <end position="1595"/>
    </location>
</feature>
<feature type="compositionally biased region" description="Polar residues" evidence="2">
    <location>
        <begin position="648"/>
        <end position="657"/>
    </location>
</feature>
<feature type="region of interest" description="Disordered" evidence="2">
    <location>
        <begin position="1387"/>
        <end position="1555"/>
    </location>
</feature>
<reference evidence="6" key="2">
    <citation type="journal article" date="2017" name="Sci. Adv.">
        <title>A tail of two voltages: Proteomic comparison of the three electric organs of the electric eel.</title>
        <authorList>
            <person name="Traeger L.L."/>
            <person name="Sabat G."/>
            <person name="Barrett-Wilt G.A."/>
            <person name="Wells G.B."/>
            <person name="Sussman M.R."/>
        </authorList>
    </citation>
    <scope>NUCLEOTIDE SEQUENCE [LARGE SCALE GENOMIC DNA]</scope>
</reference>
<dbReference type="PANTHER" id="PTHR45924">
    <property type="entry name" value="FI17866P1"/>
    <property type="match status" value="1"/>
</dbReference>
<evidence type="ECO:0008006" key="7">
    <source>
        <dbReference type="Google" id="ProtNLM"/>
    </source>
</evidence>
<dbReference type="InterPro" id="IPR000219">
    <property type="entry name" value="DH_dom"/>
</dbReference>
<feature type="compositionally biased region" description="Low complexity" evidence="2">
    <location>
        <begin position="14"/>
        <end position="36"/>
    </location>
</feature>
<dbReference type="Pfam" id="PF00621">
    <property type="entry name" value="RhoGEF"/>
    <property type="match status" value="1"/>
</dbReference>
<dbReference type="SMART" id="SM00233">
    <property type="entry name" value="PH"/>
    <property type="match status" value="1"/>
</dbReference>
<feature type="compositionally biased region" description="Basic and acidic residues" evidence="2">
    <location>
        <begin position="912"/>
        <end position="922"/>
    </location>
</feature>
<feature type="compositionally biased region" description="Basic and acidic residues" evidence="2">
    <location>
        <begin position="638"/>
        <end position="647"/>
    </location>
</feature>
<organism evidence="5 6">
    <name type="scientific">Electrophorus electricus</name>
    <name type="common">Electric eel</name>
    <name type="synonym">Gymnotus electricus</name>
    <dbReference type="NCBI Taxonomy" id="8005"/>
    <lineage>
        <taxon>Eukaryota</taxon>
        <taxon>Metazoa</taxon>
        <taxon>Chordata</taxon>
        <taxon>Craniata</taxon>
        <taxon>Vertebrata</taxon>
        <taxon>Euteleostomi</taxon>
        <taxon>Actinopterygii</taxon>
        <taxon>Neopterygii</taxon>
        <taxon>Teleostei</taxon>
        <taxon>Ostariophysi</taxon>
        <taxon>Gymnotiformes</taxon>
        <taxon>Gymnotoidei</taxon>
        <taxon>Gymnotidae</taxon>
        <taxon>Electrophorus</taxon>
    </lineage>
</organism>
<feature type="compositionally biased region" description="Basic and acidic residues" evidence="2">
    <location>
        <begin position="1406"/>
        <end position="1422"/>
    </location>
</feature>